<accession>A0A1M6CVZ9</accession>
<dbReference type="InterPro" id="IPR012223">
    <property type="entry name" value="TEII"/>
</dbReference>
<dbReference type="PANTHER" id="PTHR11487:SF0">
    <property type="entry name" value="S-ACYL FATTY ACID SYNTHASE THIOESTERASE, MEDIUM CHAIN"/>
    <property type="match status" value="1"/>
</dbReference>
<keyword evidence="5" id="KW-1185">Reference proteome</keyword>
<dbReference type="RefSeq" id="WP_073375051.1">
    <property type="nucleotide sequence ID" value="NZ_FQZK01000001.1"/>
</dbReference>
<reference evidence="4 5" key="1">
    <citation type="submission" date="2016-11" db="EMBL/GenBank/DDBJ databases">
        <authorList>
            <person name="Jaros S."/>
            <person name="Januszkiewicz K."/>
            <person name="Wedrychowicz H."/>
        </authorList>
    </citation>
    <scope>NUCLEOTIDE SEQUENCE [LARGE SCALE GENOMIC DNA]</scope>
    <source>
        <strain evidence="4 5">CGMCC 4.5723</strain>
    </source>
</reference>
<name>A0A1M6CVZ9_9ACTN</name>
<proteinExistence type="inferred from homology"/>
<gene>
    <name evidence="4" type="ORF">SAMN05421803_101837</name>
</gene>
<keyword evidence="2" id="KW-0378">Hydrolase</keyword>
<feature type="domain" description="Thioesterase TesA-like" evidence="3">
    <location>
        <begin position="28"/>
        <end position="248"/>
    </location>
</feature>
<organism evidence="4 5">
    <name type="scientific">Nocardiopsis flavescens</name>
    <dbReference type="NCBI Taxonomy" id="758803"/>
    <lineage>
        <taxon>Bacteria</taxon>
        <taxon>Bacillati</taxon>
        <taxon>Actinomycetota</taxon>
        <taxon>Actinomycetes</taxon>
        <taxon>Streptosporangiales</taxon>
        <taxon>Nocardiopsidaceae</taxon>
        <taxon>Nocardiopsis</taxon>
    </lineage>
</organism>
<evidence type="ECO:0000256" key="2">
    <source>
        <dbReference type="ARBA" id="ARBA00022801"/>
    </source>
</evidence>
<evidence type="ECO:0000313" key="5">
    <source>
        <dbReference type="Proteomes" id="UP000184452"/>
    </source>
</evidence>
<dbReference type="SMART" id="SM00824">
    <property type="entry name" value="PKS_TE"/>
    <property type="match status" value="1"/>
</dbReference>
<dbReference type="SUPFAM" id="SSF53474">
    <property type="entry name" value="alpha/beta-Hydrolases"/>
    <property type="match status" value="1"/>
</dbReference>
<dbReference type="InterPro" id="IPR029058">
    <property type="entry name" value="AB_hydrolase_fold"/>
</dbReference>
<dbReference type="GO" id="GO:0008610">
    <property type="term" value="P:lipid biosynthetic process"/>
    <property type="evidence" value="ECO:0007669"/>
    <property type="project" value="TreeGrafter"/>
</dbReference>
<evidence type="ECO:0000256" key="1">
    <source>
        <dbReference type="ARBA" id="ARBA00007169"/>
    </source>
</evidence>
<dbReference type="STRING" id="758803.SAMN05421803_101837"/>
<evidence type="ECO:0000259" key="3">
    <source>
        <dbReference type="SMART" id="SM00824"/>
    </source>
</evidence>
<dbReference type="PANTHER" id="PTHR11487">
    <property type="entry name" value="THIOESTERASE"/>
    <property type="match status" value="1"/>
</dbReference>
<dbReference type="Gene3D" id="3.40.50.1820">
    <property type="entry name" value="alpha/beta hydrolase"/>
    <property type="match status" value="1"/>
</dbReference>
<sequence length="252" mass="26829">MTPPATGTPWLRRFHDRPHARTTLVLFPHAGGTANFYRDWSADLPAEYALAAVQYPGRETRLREPLPERLEDLADGAAAALEGHLTGPYALFGHSMGSLVAYETALRLAAGPLGPPVRLFASARRPPGREGTASGVHLLDDDGLVAVIEKLGGTPPGLLDDPDLRSLVLPAVRADYRNIAAYRPGDPVPLDVPVTALAGADDPSVAPAEVDGWGAFTTRGHVLEVLPGDHFFPVRRRAEVLRIVARDLAGGA</sequence>
<dbReference type="Proteomes" id="UP000184452">
    <property type="component" value="Unassembled WGS sequence"/>
</dbReference>
<evidence type="ECO:0000313" key="4">
    <source>
        <dbReference type="EMBL" id="SHI65140.1"/>
    </source>
</evidence>
<dbReference type="AlphaFoldDB" id="A0A1M6CVZ9"/>
<dbReference type="EMBL" id="FQZK01000001">
    <property type="protein sequence ID" value="SHI65140.1"/>
    <property type="molecule type" value="Genomic_DNA"/>
</dbReference>
<dbReference type="OrthoDB" id="8480037at2"/>
<dbReference type="GO" id="GO:0016787">
    <property type="term" value="F:hydrolase activity"/>
    <property type="evidence" value="ECO:0007669"/>
    <property type="project" value="UniProtKB-KW"/>
</dbReference>
<comment type="similarity">
    <text evidence="1">Belongs to the thioesterase family.</text>
</comment>
<protein>
    <submittedName>
        <fullName evidence="4">Surfactin synthase thioesterase subunit</fullName>
    </submittedName>
</protein>
<dbReference type="Pfam" id="PF00975">
    <property type="entry name" value="Thioesterase"/>
    <property type="match status" value="1"/>
</dbReference>
<dbReference type="InterPro" id="IPR001031">
    <property type="entry name" value="Thioesterase"/>
</dbReference>
<dbReference type="InterPro" id="IPR020802">
    <property type="entry name" value="TesA-like"/>
</dbReference>